<evidence type="ECO:0000313" key="5">
    <source>
        <dbReference type="Proteomes" id="UP000036908"/>
    </source>
</evidence>
<comment type="similarity">
    <text evidence="1 2">Belongs to the anti-sigma-factor antagonist family.</text>
</comment>
<dbReference type="PROSITE" id="PS50801">
    <property type="entry name" value="STAS"/>
    <property type="match status" value="1"/>
</dbReference>
<feature type="domain" description="STAS" evidence="3">
    <location>
        <begin position="21"/>
        <end position="111"/>
    </location>
</feature>
<dbReference type="OrthoDB" id="9796110at2"/>
<dbReference type="Gene3D" id="3.30.750.24">
    <property type="entry name" value="STAS domain"/>
    <property type="match status" value="1"/>
</dbReference>
<evidence type="ECO:0000256" key="1">
    <source>
        <dbReference type="ARBA" id="ARBA00009013"/>
    </source>
</evidence>
<dbReference type="InterPro" id="IPR002645">
    <property type="entry name" value="STAS_dom"/>
</dbReference>
<dbReference type="SUPFAM" id="SSF52091">
    <property type="entry name" value="SpoIIaa-like"/>
    <property type="match status" value="1"/>
</dbReference>
<evidence type="ECO:0000256" key="2">
    <source>
        <dbReference type="RuleBase" id="RU003749"/>
    </source>
</evidence>
<dbReference type="RefSeq" id="WP_053224633.1">
    <property type="nucleotide sequence ID" value="NZ_JSVA01000018.1"/>
</dbReference>
<protein>
    <recommendedName>
        <fullName evidence="2">Anti-sigma factor antagonist</fullName>
    </recommendedName>
</protein>
<dbReference type="AlphaFoldDB" id="A0A0L8AHW2"/>
<dbReference type="Pfam" id="PF01740">
    <property type="entry name" value="STAS"/>
    <property type="match status" value="1"/>
</dbReference>
<proteinExistence type="inferred from homology"/>
<sequence length="127" mass="13960">MKFTVDKQEKYTLLKLDEDKLDATIAPGLKSEFVNLSTQGVTNIVLDLSATKYCDSSGLSAILTGNRICTENEGKLVLSSLQPMVQKLIELSQLHKILDILPTSNEAIEFITMTEIKKELGAEEGEA</sequence>
<dbReference type="PANTHER" id="PTHR33495:SF2">
    <property type="entry name" value="ANTI-SIGMA FACTOR ANTAGONIST TM_1081-RELATED"/>
    <property type="match status" value="1"/>
</dbReference>
<dbReference type="NCBIfam" id="TIGR00377">
    <property type="entry name" value="ant_ant_sig"/>
    <property type="match status" value="1"/>
</dbReference>
<name>A0A0L8AHW2_9BACT</name>
<accession>A0A0L8AHW2</accession>
<gene>
    <name evidence="4" type="ORF">OB69_15380</name>
</gene>
<reference evidence="5" key="1">
    <citation type="submission" date="2014-11" db="EMBL/GenBank/DDBJ databases">
        <title>Genome sequencing of Roseivirga sp. D-25.</title>
        <authorList>
            <person name="Selvaratnam C."/>
            <person name="Thevarajoo S."/>
            <person name="Goh K.M."/>
            <person name="Eee R."/>
            <person name="Chan K.-G."/>
            <person name="Chong C.S."/>
        </authorList>
    </citation>
    <scope>NUCLEOTIDE SEQUENCE [LARGE SCALE GENOMIC DNA]</scope>
    <source>
        <strain evidence="5">D-25</strain>
    </source>
</reference>
<dbReference type="Proteomes" id="UP000036908">
    <property type="component" value="Unassembled WGS sequence"/>
</dbReference>
<dbReference type="GO" id="GO:0043856">
    <property type="term" value="F:anti-sigma factor antagonist activity"/>
    <property type="evidence" value="ECO:0007669"/>
    <property type="project" value="InterPro"/>
</dbReference>
<dbReference type="CDD" id="cd07043">
    <property type="entry name" value="STAS_anti-anti-sigma_factors"/>
    <property type="match status" value="1"/>
</dbReference>
<dbReference type="InterPro" id="IPR003658">
    <property type="entry name" value="Anti-sigma_ant"/>
</dbReference>
<evidence type="ECO:0000313" key="4">
    <source>
        <dbReference type="EMBL" id="KOF01730.1"/>
    </source>
</evidence>
<keyword evidence="5" id="KW-1185">Reference proteome</keyword>
<evidence type="ECO:0000259" key="3">
    <source>
        <dbReference type="PROSITE" id="PS50801"/>
    </source>
</evidence>
<organism evidence="4 5">
    <name type="scientific">Roseivirga seohaensis subsp. aquiponti</name>
    <dbReference type="NCBI Taxonomy" id="1566026"/>
    <lineage>
        <taxon>Bacteria</taxon>
        <taxon>Pseudomonadati</taxon>
        <taxon>Bacteroidota</taxon>
        <taxon>Cytophagia</taxon>
        <taxon>Cytophagales</taxon>
        <taxon>Roseivirgaceae</taxon>
        <taxon>Roseivirga</taxon>
    </lineage>
</organism>
<dbReference type="InterPro" id="IPR036513">
    <property type="entry name" value="STAS_dom_sf"/>
</dbReference>
<dbReference type="PATRIC" id="fig|1566026.4.peg.1396"/>
<dbReference type="PANTHER" id="PTHR33495">
    <property type="entry name" value="ANTI-SIGMA FACTOR ANTAGONIST TM_1081-RELATED-RELATED"/>
    <property type="match status" value="1"/>
</dbReference>
<dbReference type="EMBL" id="JSVA01000018">
    <property type="protein sequence ID" value="KOF01730.1"/>
    <property type="molecule type" value="Genomic_DNA"/>
</dbReference>
<comment type="caution">
    <text evidence="4">The sequence shown here is derived from an EMBL/GenBank/DDBJ whole genome shotgun (WGS) entry which is preliminary data.</text>
</comment>